<dbReference type="GO" id="GO:0005680">
    <property type="term" value="C:anaphase-promoting complex"/>
    <property type="evidence" value="ECO:0007669"/>
    <property type="project" value="InterPro"/>
</dbReference>
<dbReference type="Pfam" id="PF04049">
    <property type="entry name" value="ANAPC8"/>
    <property type="match status" value="1"/>
</dbReference>
<evidence type="ECO:0000256" key="2">
    <source>
        <dbReference type="ARBA" id="ARBA00022737"/>
    </source>
</evidence>
<keyword evidence="11" id="KW-1185">Reference proteome</keyword>
<dbReference type="Pfam" id="PF13181">
    <property type="entry name" value="TPR_8"/>
    <property type="match status" value="2"/>
</dbReference>
<evidence type="ECO:0000256" key="6">
    <source>
        <dbReference type="ARBA" id="ARBA00023306"/>
    </source>
</evidence>
<feature type="coiled-coil region" evidence="8">
    <location>
        <begin position="146"/>
        <end position="173"/>
    </location>
</feature>
<evidence type="ECO:0000256" key="3">
    <source>
        <dbReference type="ARBA" id="ARBA00022776"/>
    </source>
</evidence>
<reference evidence="10 11" key="1">
    <citation type="submission" date="2011-07" db="EMBL/GenBank/DDBJ databases">
        <authorList>
            <person name="Coyne R."/>
            <person name="Brami D."/>
            <person name="Johnson J."/>
            <person name="Hostetler J."/>
            <person name="Hannick L."/>
            <person name="Clark T."/>
            <person name="Cassidy-Hanley D."/>
            <person name="Inman J."/>
        </authorList>
    </citation>
    <scope>NUCLEOTIDE SEQUENCE [LARGE SCALE GENOMIC DNA]</scope>
    <source>
        <strain evidence="10 11">G5</strain>
    </source>
</reference>
<evidence type="ECO:0000313" key="11">
    <source>
        <dbReference type="Proteomes" id="UP000008983"/>
    </source>
</evidence>
<dbReference type="GO" id="GO:0051301">
    <property type="term" value="P:cell division"/>
    <property type="evidence" value="ECO:0007669"/>
    <property type="project" value="UniProtKB-KW"/>
</dbReference>
<dbReference type="Pfam" id="PF13414">
    <property type="entry name" value="TPR_11"/>
    <property type="match status" value="1"/>
</dbReference>
<gene>
    <name evidence="10" type="ORF">IMG5_129440</name>
</gene>
<keyword evidence="1" id="KW-0132">Cell division</keyword>
<evidence type="ECO:0000259" key="9">
    <source>
        <dbReference type="Pfam" id="PF04049"/>
    </source>
</evidence>
<feature type="domain" description="Cdc23" evidence="9">
    <location>
        <begin position="17"/>
        <end position="284"/>
    </location>
</feature>
<dbReference type="RefSeq" id="XP_004032145.1">
    <property type="nucleotide sequence ID" value="XM_004032097.1"/>
</dbReference>
<evidence type="ECO:0000313" key="10">
    <source>
        <dbReference type="EMBL" id="EGR30558.1"/>
    </source>
</evidence>
<keyword evidence="3" id="KW-0498">Mitosis</keyword>
<evidence type="ECO:0000256" key="7">
    <source>
        <dbReference type="PROSITE-ProRule" id="PRU00339"/>
    </source>
</evidence>
<dbReference type="InterPro" id="IPR011990">
    <property type="entry name" value="TPR-like_helical_dom_sf"/>
</dbReference>
<dbReference type="SMART" id="SM00028">
    <property type="entry name" value="TPR"/>
    <property type="match status" value="7"/>
</dbReference>
<dbReference type="GO" id="GO:0016567">
    <property type="term" value="P:protein ubiquitination"/>
    <property type="evidence" value="ECO:0007669"/>
    <property type="project" value="TreeGrafter"/>
</dbReference>
<dbReference type="InParanoid" id="G0QW55"/>
<keyword evidence="6" id="KW-0131">Cell cycle</keyword>
<evidence type="ECO:0000256" key="4">
    <source>
        <dbReference type="ARBA" id="ARBA00022786"/>
    </source>
</evidence>
<dbReference type="STRING" id="857967.G0QW55"/>
<dbReference type="OrthoDB" id="659at2759"/>
<evidence type="ECO:0000256" key="8">
    <source>
        <dbReference type="SAM" id="Coils"/>
    </source>
</evidence>
<dbReference type="AlphaFoldDB" id="G0QW55"/>
<sequence>MSYQDKIFVKMPPLDSLKAELRQASQYLAAHKLYNSAKWQYYNNFLILIKKRASELLLGITKQSDINENILLSNFIINNTNQAYRFQTQYQEIYDDTFDAILVARNLFDLREYKKCANILKDFIYNPKNQSAIFLYYYSLYMAGEIRKEEEMYEEEQNSKRVINQELQLIQRDLQEIYNRNELSDLNRYLYGLVLKDQERIEEAKEIFLGVLNDFPCFWSAWIELCKLIQSEDSKLLEFKDHWMKNFYYSSFCLENHKTNICIEINYGLLCFFKTSTYLINQIAHYFYNSQDFDVSLEWFEKLVEIDPFRYENMDTYSNILYIKENQGELANLALRCFYNNKYATETCCVVGNYYSLMGEHLKAVNYFRKALRLDRNCLAAWTLMGHEYLEMKNIAGAIEAYRNAVEIDPKDFRAWYGLGQTYELQTMNHYALYYFTRAVMSRPKDSRMWNAMGTCYEKLGKANEATRCYERAECGKDKEGIALFQMGKLYQLMGFEEKAIQCFEENLKRKDEEQTVDKEMGECLILLATHFKKKMNIEKALHYARRLQDINGPERDEANSIIYEINQIINNQHNFKDNCNNRINTNNRNSKVTNLVILMDQIYRILNEIQKKIMNYFVILIKQFKIQKQLYIQIYYLII</sequence>
<feature type="repeat" description="TPR" evidence="7">
    <location>
        <begin position="379"/>
        <end position="412"/>
    </location>
</feature>
<dbReference type="InterPro" id="IPR007192">
    <property type="entry name" value="APC8"/>
</dbReference>
<dbReference type="EMBL" id="GL983980">
    <property type="protein sequence ID" value="EGR30558.1"/>
    <property type="molecule type" value="Genomic_DNA"/>
</dbReference>
<keyword evidence="4" id="KW-0833">Ubl conjugation pathway</keyword>
<dbReference type="GO" id="GO:0031145">
    <property type="term" value="P:anaphase-promoting complex-dependent catabolic process"/>
    <property type="evidence" value="ECO:0007669"/>
    <property type="project" value="TreeGrafter"/>
</dbReference>
<accession>G0QW55</accession>
<dbReference type="GeneID" id="14906671"/>
<feature type="repeat" description="TPR" evidence="7">
    <location>
        <begin position="345"/>
        <end position="378"/>
    </location>
</feature>
<feature type="repeat" description="TPR" evidence="7">
    <location>
        <begin position="413"/>
        <end position="446"/>
    </location>
</feature>
<dbReference type="OMA" id="ERCLYHS"/>
<proteinExistence type="predicted"/>
<dbReference type="Proteomes" id="UP000008983">
    <property type="component" value="Unassembled WGS sequence"/>
</dbReference>
<keyword evidence="5 7" id="KW-0802">TPR repeat</keyword>
<dbReference type="eggNOG" id="KOG1155">
    <property type="taxonomic scope" value="Eukaryota"/>
</dbReference>
<name>G0QW55_ICHMU</name>
<keyword evidence="8" id="KW-0175">Coiled coil</keyword>
<dbReference type="PANTHER" id="PTHR12558">
    <property type="entry name" value="CELL DIVISION CYCLE 16,23,27"/>
    <property type="match status" value="1"/>
</dbReference>
<protein>
    <recommendedName>
        <fullName evidence="9">Cdc23 domain-containing protein</fullName>
    </recommendedName>
</protein>
<feature type="repeat" description="TPR" evidence="7">
    <location>
        <begin position="277"/>
        <end position="310"/>
    </location>
</feature>
<dbReference type="SUPFAM" id="SSF48452">
    <property type="entry name" value="TPR-like"/>
    <property type="match status" value="2"/>
</dbReference>
<organism evidence="10 11">
    <name type="scientific">Ichthyophthirius multifiliis</name>
    <name type="common">White spot disease agent</name>
    <name type="synonym">Ich</name>
    <dbReference type="NCBI Taxonomy" id="5932"/>
    <lineage>
        <taxon>Eukaryota</taxon>
        <taxon>Sar</taxon>
        <taxon>Alveolata</taxon>
        <taxon>Ciliophora</taxon>
        <taxon>Intramacronucleata</taxon>
        <taxon>Oligohymenophorea</taxon>
        <taxon>Hymenostomatida</taxon>
        <taxon>Ophryoglenina</taxon>
        <taxon>Ichthyophthirius</taxon>
    </lineage>
</organism>
<dbReference type="PROSITE" id="PS50005">
    <property type="entry name" value="TPR"/>
    <property type="match status" value="4"/>
</dbReference>
<dbReference type="InterPro" id="IPR019734">
    <property type="entry name" value="TPR_rpt"/>
</dbReference>
<dbReference type="GO" id="GO:0045842">
    <property type="term" value="P:positive regulation of mitotic metaphase/anaphase transition"/>
    <property type="evidence" value="ECO:0007669"/>
    <property type="project" value="TreeGrafter"/>
</dbReference>
<evidence type="ECO:0000256" key="1">
    <source>
        <dbReference type="ARBA" id="ARBA00022618"/>
    </source>
</evidence>
<dbReference type="PANTHER" id="PTHR12558:SF10">
    <property type="entry name" value="CELL DIVISION CYCLE PROTEIN 23 HOMOLOG"/>
    <property type="match status" value="1"/>
</dbReference>
<keyword evidence="2" id="KW-0677">Repeat</keyword>
<evidence type="ECO:0000256" key="5">
    <source>
        <dbReference type="ARBA" id="ARBA00022803"/>
    </source>
</evidence>
<dbReference type="Gene3D" id="1.25.40.10">
    <property type="entry name" value="Tetratricopeptide repeat domain"/>
    <property type="match status" value="2"/>
</dbReference>